<sequence>MNQTATRTENRTHWPVHDATTAPEAAKPALEAVRQRYGAIPNIFGVMAGSPALLNGYLALTEAYEGGELTPAQRDVILIAASMVNGCGYCVAAHSTMSSLPEEELKALRAGEPLSDPALEALCRVTRAAVERQGWVDDALRSELDAAGLPASAAGEILVGVALKTMSNYMNHQAGTPLDSFLAAWAWEPRAE</sequence>
<dbReference type="Gene3D" id="1.20.1290.10">
    <property type="entry name" value="AhpD-like"/>
    <property type="match status" value="1"/>
</dbReference>
<evidence type="ECO:0000313" key="4">
    <source>
        <dbReference type="Proteomes" id="UP000198611"/>
    </source>
</evidence>
<dbReference type="SUPFAM" id="SSF69118">
    <property type="entry name" value="AhpD-like"/>
    <property type="match status" value="1"/>
</dbReference>
<accession>A0A1I1QK03</accession>
<name>A0A1I1QK03_9GAMM</name>
<dbReference type="InterPro" id="IPR004675">
    <property type="entry name" value="AhpD_core"/>
</dbReference>
<reference evidence="3 4" key="1">
    <citation type="submission" date="2016-10" db="EMBL/GenBank/DDBJ databases">
        <authorList>
            <person name="de Groot N.N."/>
        </authorList>
    </citation>
    <scope>NUCLEOTIDE SEQUENCE [LARGE SCALE GENOMIC DNA]</scope>
    <source>
        <strain evidence="3 4">HL3</strain>
    </source>
</reference>
<keyword evidence="3" id="KW-0575">Peroxidase</keyword>
<dbReference type="NCBIfam" id="TIGR00778">
    <property type="entry name" value="ahpD_dom"/>
    <property type="match status" value="1"/>
</dbReference>
<dbReference type="OrthoDB" id="9808310at2"/>
<dbReference type="InterPro" id="IPR029032">
    <property type="entry name" value="AhpD-like"/>
</dbReference>
<feature type="domain" description="Carboxymuconolactone decarboxylase-like" evidence="2">
    <location>
        <begin position="58"/>
        <end position="126"/>
    </location>
</feature>
<feature type="region of interest" description="Disordered" evidence="1">
    <location>
        <begin position="1"/>
        <end position="25"/>
    </location>
</feature>
<gene>
    <name evidence="3" type="ORF">SAMN05660831_01050</name>
</gene>
<dbReference type="RefSeq" id="WP_093427699.1">
    <property type="nucleotide sequence ID" value="NZ_FOMJ01000002.1"/>
</dbReference>
<dbReference type="Proteomes" id="UP000198611">
    <property type="component" value="Unassembled WGS sequence"/>
</dbReference>
<dbReference type="EMBL" id="FOMJ01000002">
    <property type="protein sequence ID" value="SFD18440.1"/>
    <property type="molecule type" value="Genomic_DNA"/>
</dbReference>
<keyword evidence="3" id="KW-0560">Oxidoreductase</keyword>
<evidence type="ECO:0000256" key="1">
    <source>
        <dbReference type="SAM" id="MobiDB-lite"/>
    </source>
</evidence>
<organism evidence="3 4">
    <name type="scientific">Thiohalospira halophila DSM 15071</name>
    <dbReference type="NCBI Taxonomy" id="1123397"/>
    <lineage>
        <taxon>Bacteria</taxon>
        <taxon>Pseudomonadati</taxon>
        <taxon>Pseudomonadota</taxon>
        <taxon>Gammaproteobacteria</taxon>
        <taxon>Thiohalospirales</taxon>
        <taxon>Thiohalospiraceae</taxon>
        <taxon>Thiohalospira</taxon>
    </lineage>
</organism>
<dbReference type="AlphaFoldDB" id="A0A1I1QK03"/>
<dbReference type="PANTHER" id="PTHR35446:SF3">
    <property type="entry name" value="CMD DOMAIN-CONTAINING PROTEIN"/>
    <property type="match status" value="1"/>
</dbReference>
<protein>
    <submittedName>
        <fullName evidence="3">Alkylhydroperoxidase AhpD family core domain-containing protein</fullName>
    </submittedName>
</protein>
<dbReference type="InterPro" id="IPR003779">
    <property type="entry name" value="CMD-like"/>
</dbReference>
<dbReference type="STRING" id="1123397.SAMN05660831_01050"/>
<evidence type="ECO:0000313" key="3">
    <source>
        <dbReference type="EMBL" id="SFD18440.1"/>
    </source>
</evidence>
<proteinExistence type="predicted"/>
<dbReference type="GO" id="GO:0051920">
    <property type="term" value="F:peroxiredoxin activity"/>
    <property type="evidence" value="ECO:0007669"/>
    <property type="project" value="InterPro"/>
</dbReference>
<dbReference type="PANTHER" id="PTHR35446">
    <property type="entry name" value="SI:CH211-175M2.5"/>
    <property type="match status" value="1"/>
</dbReference>
<evidence type="ECO:0000259" key="2">
    <source>
        <dbReference type="Pfam" id="PF02627"/>
    </source>
</evidence>
<keyword evidence="4" id="KW-1185">Reference proteome</keyword>
<dbReference type="Pfam" id="PF02627">
    <property type="entry name" value="CMD"/>
    <property type="match status" value="1"/>
</dbReference>